<evidence type="ECO:0000256" key="1">
    <source>
        <dbReference type="SAM" id="MobiDB-lite"/>
    </source>
</evidence>
<evidence type="ECO:0000313" key="2">
    <source>
        <dbReference type="EMBL" id="TFY62771.1"/>
    </source>
</evidence>
<dbReference type="AlphaFoldDB" id="A0A4Y9YMR1"/>
<accession>A0A4Y9YMR1</accession>
<organism evidence="2 3">
    <name type="scientific">Rhodofomes roseus</name>
    <dbReference type="NCBI Taxonomy" id="34475"/>
    <lineage>
        <taxon>Eukaryota</taxon>
        <taxon>Fungi</taxon>
        <taxon>Dikarya</taxon>
        <taxon>Basidiomycota</taxon>
        <taxon>Agaricomycotina</taxon>
        <taxon>Agaricomycetes</taxon>
        <taxon>Polyporales</taxon>
        <taxon>Rhodofomes</taxon>
    </lineage>
</organism>
<gene>
    <name evidence="2" type="ORF">EVJ58_g3657</name>
</gene>
<reference evidence="2 3" key="1">
    <citation type="submission" date="2019-01" db="EMBL/GenBank/DDBJ databases">
        <title>Genome sequencing of the rare red list fungi Fomitopsis rosea.</title>
        <authorList>
            <person name="Buettner E."/>
            <person name="Kellner H."/>
        </authorList>
    </citation>
    <scope>NUCLEOTIDE SEQUENCE [LARGE SCALE GENOMIC DNA]</scope>
    <source>
        <strain evidence="2 3">DSM 105464</strain>
    </source>
</reference>
<feature type="compositionally biased region" description="Low complexity" evidence="1">
    <location>
        <begin position="8"/>
        <end position="22"/>
    </location>
</feature>
<proteinExistence type="predicted"/>
<dbReference type="Proteomes" id="UP000298390">
    <property type="component" value="Unassembled WGS sequence"/>
</dbReference>
<feature type="region of interest" description="Disordered" evidence="1">
    <location>
        <begin position="334"/>
        <end position="353"/>
    </location>
</feature>
<feature type="region of interest" description="Disordered" evidence="1">
    <location>
        <begin position="1"/>
        <end position="312"/>
    </location>
</feature>
<feature type="compositionally biased region" description="Basic and acidic residues" evidence="1">
    <location>
        <begin position="185"/>
        <end position="213"/>
    </location>
</feature>
<feature type="compositionally biased region" description="Basic residues" evidence="1">
    <location>
        <begin position="258"/>
        <end position="270"/>
    </location>
</feature>
<sequence>MPLKIKIPKQSSQAPESSQSAKPSKRRVDSDLDDDYSREATEEPVRPRPKRSRTYESNAADERAVQEGGDEADINVDVVGDEQVPRATKRDPSSSTSPPPTKTSRRSSKSTTSDRRGSTAGSSKPKRKTRQVVWTDDEDDDVDPLGLTAMDPDDDEFEPEPSVSKRSSGKTKAAKGGARSSRTKAKVEEKEIVIRDERKLPPPDPPAPKEKPSTSRIPLKRPPSSEDAEVPVESSAATGTSVPDDPALKAEDAEPPPPKKRKLPPIKKNKTSTGPSTPAPAKPPTAVSKVDSSTPAKDPNGPVGVAARKPAAAMGAADFDLRDASVYASLFNKPVKQMPDSGLNRRQREEDRRRYLNKLRDEARAKRTEEAKRAFDLQAPHDKIMRFEEKLRAHNSIALYPNVLGAFWKDPRR</sequence>
<feature type="compositionally biased region" description="Basic and acidic residues" evidence="1">
    <location>
        <begin position="26"/>
        <end position="46"/>
    </location>
</feature>
<comment type="caution">
    <text evidence="2">The sequence shown here is derived from an EMBL/GenBank/DDBJ whole genome shotgun (WGS) entry which is preliminary data.</text>
</comment>
<protein>
    <submittedName>
        <fullName evidence="2">Uncharacterized protein</fullName>
    </submittedName>
</protein>
<name>A0A4Y9YMR1_9APHY</name>
<evidence type="ECO:0000313" key="3">
    <source>
        <dbReference type="Proteomes" id="UP000298390"/>
    </source>
</evidence>
<dbReference type="EMBL" id="SEKV01000154">
    <property type="protein sequence ID" value="TFY62771.1"/>
    <property type="molecule type" value="Genomic_DNA"/>
</dbReference>